<evidence type="ECO:0000313" key="1">
    <source>
        <dbReference type="EMBL" id="PNX57471.1"/>
    </source>
</evidence>
<protein>
    <submittedName>
        <fullName evidence="1">Cell wall-associated hydrolase</fullName>
    </submittedName>
</protein>
<gene>
    <name evidence="1" type="ORF">L195_g050418</name>
</gene>
<dbReference type="InterPro" id="IPR001497">
    <property type="entry name" value="MethylDNA_cys_MeTrfase_AS"/>
</dbReference>
<sequence>VRILAVPKWYPIDGSSPPEGGILCLSPKLRRKSPKPIPGNSEASYGLSVQVQVVHKEFRYFTTLIATATVHQSFDRQLPCHRVINFLNLLALSRRQPPYMV</sequence>
<dbReference type="PROSITE" id="PS00374">
    <property type="entry name" value="MGMT"/>
    <property type="match status" value="1"/>
</dbReference>
<name>A0A2K3JTU1_TRIPR</name>
<dbReference type="Proteomes" id="UP000236291">
    <property type="component" value="Unassembled WGS sequence"/>
</dbReference>
<dbReference type="EMBL" id="ASHM01076602">
    <property type="protein sequence ID" value="PNX57471.1"/>
    <property type="molecule type" value="Genomic_DNA"/>
</dbReference>
<dbReference type="AlphaFoldDB" id="A0A2K3JTU1"/>
<reference evidence="1 2" key="1">
    <citation type="journal article" date="2014" name="Am. J. Bot.">
        <title>Genome assembly and annotation for red clover (Trifolium pratense; Fabaceae).</title>
        <authorList>
            <person name="Istvanek J."/>
            <person name="Jaros M."/>
            <person name="Krenek A."/>
            <person name="Repkova J."/>
        </authorList>
    </citation>
    <scope>NUCLEOTIDE SEQUENCE [LARGE SCALE GENOMIC DNA]</scope>
    <source>
        <strain evidence="2">cv. Tatra</strain>
        <tissue evidence="1">Young leaves</tissue>
    </source>
</reference>
<proteinExistence type="predicted"/>
<dbReference type="GO" id="GO:0003908">
    <property type="term" value="F:methylated-DNA-[protein]-cysteine S-methyltransferase activity"/>
    <property type="evidence" value="ECO:0007669"/>
    <property type="project" value="InterPro"/>
</dbReference>
<dbReference type="GO" id="GO:0016787">
    <property type="term" value="F:hydrolase activity"/>
    <property type="evidence" value="ECO:0007669"/>
    <property type="project" value="UniProtKB-KW"/>
</dbReference>
<accession>A0A2K3JTU1</accession>
<comment type="caution">
    <text evidence="1">The sequence shown here is derived from an EMBL/GenBank/DDBJ whole genome shotgun (WGS) entry which is preliminary data.</text>
</comment>
<keyword evidence="1" id="KW-0378">Hydrolase</keyword>
<evidence type="ECO:0000313" key="2">
    <source>
        <dbReference type="Proteomes" id="UP000236291"/>
    </source>
</evidence>
<feature type="non-terminal residue" evidence="1">
    <location>
        <position position="1"/>
    </location>
</feature>
<reference evidence="1 2" key="2">
    <citation type="journal article" date="2017" name="Front. Plant Sci.">
        <title>Gene Classification and Mining of Molecular Markers Useful in Red Clover (Trifolium pratense) Breeding.</title>
        <authorList>
            <person name="Istvanek J."/>
            <person name="Dluhosova J."/>
            <person name="Dluhos P."/>
            <person name="Patkova L."/>
            <person name="Nedelnik J."/>
            <person name="Repkova J."/>
        </authorList>
    </citation>
    <scope>NUCLEOTIDE SEQUENCE [LARGE SCALE GENOMIC DNA]</scope>
    <source>
        <strain evidence="2">cv. Tatra</strain>
        <tissue evidence="1">Young leaves</tissue>
    </source>
</reference>
<dbReference type="GO" id="GO:0006281">
    <property type="term" value="P:DNA repair"/>
    <property type="evidence" value="ECO:0007669"/>
    <property type="project" value="InterPro"/>
</dbReference>
<organism evidence="1 2">
    <name type="scientific">Trifolium pratense</name>
    <name type="common">Red clover</name>
    <dbReference type="NCBI Taxonomy" id="57577"/>
    <lineage>
        <taxon>Eukaryota</taxon>
        <taxon>Viridiplantae</taxon>
        <taxon>Streptophyta</taxon>
        <taxon>Embryophyta</taxon>
        <taxon>Tracheophyta</taxon>
        <taxon>Spermatophyta</taxon>
        <taxon>Magnoliopsida</taxon>
        <taxon>eudicotyledons</taxon>
        <taxon>Gunneridae</taxon>
        <taxon>Pentapetalae</taxon>
        <taxon>rosids</taxon>
        <taxon>fabids</taxon>
        <taxon>Fabales</taxon>
        <taxon>Fabaceae</taxon>
        <taxon>Papilionoideae</taxon>
        <taxon>50 kb inversion clade</taxon>
        <taxon>NPAAA clade</taxon>
        <taxon>Hologalegina</taxon>
        <taxon>IRL clade</taxon>
        <taxon>Trifolieae</taxon>
        <taxon>Trifolium</taxon>
    </lineage>
</organism>